<dbReference type="PANTHER" id="PTHR20932">
    <property type="entry name" value="LYSM AND PUTATIVE PEPTIDOGLYCAN-BINDING DOMAIN-CONTAINING PROTEIN"/>
    <property type="match status" value="1"/>
</dbReference>
<dbReference type="InterPro" id="IPR036779">
    <property type="entry name" value="LysM_dom_sf"/>
</dbReference>
<gene>
    <name evidence="2" type="ORF">CVLEPA_LOCUS6113</name>
</gene>
<dbReference type="CDD" id="cd00118">
    <property type="entry name" value="LysM"/>
    <property type="match status" value="1"/>
</dbReference>
<reference evidence="2 3" key="1">
    <citation type="submission" date="2024-02" db="EMBL/GenBank/DDBJ databases">
        <authorList>
            <person name="Daric V."/>
            <person name="Darras S."/>
        </authorList>
    </citation>
    <scope>NUCLEOTIDE SEQUENCE [LARGE SCALE GENOMIC DNA]</scope>
</reference>
<name>A0ABP0FAC6_CLALP</name>
<accession>A0ABP0FAC6</accession>
<dbReference type="EMBL" id="CAWYQH010000035">
    <property type="protein sequence ID" value="CAK8676662.1"/>
    <property type="molecule type" value="Genomic_DNA"/>
</dbReference>
<proteinExistence type="predicted"/>
<dbReference type="InterPro" id="IPR045030">
    <property type="entry name" value="LYSM1-4"/>
</dbReference>
<comment type="caution">
    <text evidence="2">The sequence shown here is derived from an EMBL/GenBank/DDBJ whole genome shotgun (WGS) entry which is preliminary data.</text>
</comment>
<sequence length="180" mass="20630">MSEWESIIGSSKASSYGSCIRSTPKTMQEYVKHYLHKSDTVQGIALKYNISTEELRRINKLYSSDSIFLRTFLLVPAPMTCPASSKNLMNVEVENKTPSAKATEPEELDAFSFLQKLDCKINAGKMAVKDYKFEEDILDRNSRNRTSSTKYFPKKKFHKVEPGTVFSHSQRDDDDHLFQL</sequence>
<dbReference type="PROSITE" id="PS51782">
    <property type="entry name" value="LYSM"/>
    <property type="match status" value="1"/>
</dbReference>
<protein>
    <recommendedName>
        <fullName evidence="1">LysM domain-containing protein</fullName>
    </recommendedName>
</protein>
<dbReference type="Proteomes" id="UP001642483">
    <property type="component" value="Unassembled WGS sequence"/>
</dbReference>
<dbReference type="SMART" id="SM00257">
    <property type="entry name" value="LysM"/>
    <property type="match status" value="1"/>
</dbReference>
<dbReference type="SUPFAM" id="SSF54106">
    <property type="entry name" value="LysM domain"/>
    <property type="match status" value="1"/>
</dbReference>
<dbReference type="Pfam" id="PF01476">
    <property type="entry name" value="LysM"/>
    <property type="match status" value="1"/>
</dbReference>
<dbReference type="Gene3D" id="3.10.350.10">
    <property type="entry name" value="LysM domain"/>
    <property type="match status" value="1"/>
</dbReference>
<organism evidence="2 3">
    <name type="scientific">Clavelina lepadiformis</name>
    <name type="common">Light-bulb sea squirt</name>
    <name type="synonym">Ascidia lepadiformis</name>
    <dbReference type="NCBI Taxonomy" id="159417"/>
    <lineage>
        <taxon>Eukaryota</taxon>
        <taxon>Metazoa</taxon>
        <taxon>Chordata</taxon>
        <taxon>Tunicata</taxon>
        <taxon>Ascidiacea</taxon>
        <taxon>Aplousobranchia</taxon>
        <taxon>Clavelinidae</taxon>
        <taxon>Clavelina</taxon>
    </lineage>
</organism>
<evidence type="ECO:0000313" key="2">
    <source>
        <dbReference type="EMBL" id="CAK8676662.1"/>
    </source>
</evidence>
<dbReference type="PANTHER" id="PTHR20932:SF8">
    <property type="entry name" value="LD22649P"/>
    <property type="match status" value="1"/>
</dbReference>
<dbReference type="InterPro" id="IPR018392">
    <property type="entry name" value="LysM"/>
</dbReference>
<feature type="domain" description="LysM" evidence="1">
    <location>
        <begin position="31"/>
        <end position="75"/>
    </location>
</feature>
<keyword evidence="3" id="KW-1185">Reference proteome</keyword>
<evidence type="ECO:0000313" key="3">
    <source>
        <dbReference type="Proteomes" id="UP001642483"/>
    </source>
</evidence>
<evidence type="ECO:0000259" key="1">
    <source>
        <dbReference type="PROSITE" id="PS51782"/>
    </source>
</evidence>